<dbReference type="SUPFAM" id="SSF53850">
    <property type="entry name" value="Periplasmic binding protein-like II"/>
    <property type="match status" value="1"/>
</dbReference>
<dbReference type="RefSeq" id="WP_251225289.1">
    <property type="nucleotide sequence ID" value="NZ_JAMBOL010000049.1"/>
</dbReference>
<name>A0A9X2DU11_9BACI</name>
<dbReference type="Pfam" id="PF03401">
    <property type="entry name" value="TctC"/>
    <property type="match status" value="1"/>
</dbReference>
<proteinExistence type="inferred from homology"/>
<dbReference type="InterPro" id="IPR042100">
    <property type="entry name" value="Bug_dom1"/>
</dbReference>
<dbReference type="InterPro" id="IPR005064">
    <property type="entry name" value="BUG"/>
</dbReference>
<dbReference type="PROSITE" id="PS51257">
    <property type="entry name" value="PROKAR_LIPOPROTEIN"/>
    <property type="match status" value="1"/>
</dbReference>
<keyword evidence="4" id="KW-1185">Reference proteome</keyword>
<accession>A0A9X2DU11</accession>
<dbReference type="PIRSF" id="PIRSF017082">
    <property type="entry name" value="YflP"/>
    <property type="match status" value="1"/>
</dbReference>
<sequence length="332" mass="35384">MKKLLFVLLMFLFIAAGCNSNADGGASNDDTNAESQNEYPQESIQVIVPYSAGGGTDTFARLAMNPIESELGQSLIIVNKPGASGETGATEIANSEANGYNLGYISLLDFALLPSIKETTYDYDQFEFLASFTESSAVMIAGKDTGFETIEDVINSAKERPGGISVSVSGDGHKYILMQLEQEAGVDLTPVSYSGGGESLNAVLGGHVDVAIISQAFVQQTEEQGLKTLAVANEERVDVIDHVPTFIEGGYNVSAVDSRIMVAPKGIPEEIAAILKESLDRVGESGTLAEPIAEIGDVFAYRSGDELDEFINNAIQRIQEVVEGNESEFQTN</sequence>
<dbReference type="Gene3D" id="3.40.190.150">
    <property type="entry name" value="Bordetella uptake gene, domain 1"/>
    <property type="match status" value="1"/>
</dbReference>
<gene>
    <name evidence="3" type="ORF">M3202_21600</name>
</gene>
<comment type="caution">
    <text evidence="3">The sequence shown here is derived from an EMBL/GenBank/DDBJ whole genome shotgun (WGS) entry which is preliminary data.</text>
</comment>
<dbReference type="AlphaFoldDB" id="A0A9X2DU11"/>
<dbReference type="Gene3D" id="3.40.190.10">
    <property type="entry name" value="Periplasmic binding protein-like II"/>
    <property type="match status" value="1"/>
</dbReference>
<feature type="signal peptide" evidence="2">
    <location>
        <begin position="1"/>
        <end position="22"/>
    </location>
</feature>
<feature type="chain" id="PRO_5041000360" evidence="2">
    <location>
        <begin position="23"/>
        <end position="332"/>
    </location>
</feature>
<dbReference type="CDD" id="cd07012">
    <property type="entry name" value="PBP2_Bug_TTT"/>
    <property type="match status" value="1"/>
</dbReference>
<evidence type="ECO:0000256" key="2">
    <source>
        <dbReference type="SAM" id="SignalP"/>
    </source>
</evidence>
<evidence type="ECO:0000256" key="1">
    <source>
        <dbReference type="ARBA" id="ARBA00006987"/>
    </source>
</evidence>
<protein>
    <submittedName>
        <fullName evidence="3">Tripartite tricarboxylate transporter substrate binding protein</fullName>
    </submittedName>
</protein>
<dbReference type="Proteomes" id="UP001139179">
    <property type="component" value="Unassembled WGS sequence"/>
</dbReference>
<evidence type="ECO:0000313" key="4">
    <source>
        <dbReference type="Proteomes" id="UP001139179"/>
    </source>
</evidence>
<comment type="similarity">
    <text evidence="1">Belongs to the UPF0065 (bug) family.</text>
</comment>
<organism evidence="3 4">
    <name type="scientific">Halalkalibacter oceani</name>
    <dbReference type="NCBI Taxonomy" id="1653776"/>
    <lineage>
        <taxon>Bacteria</taxon>
        <taxon>Bacillati</taxon>
        <taxon>Bacillota</taxon>
        <taxon>Bacilli</taxon>
        <taxon>Bacillales</taxon>
        <taxon>Bacillaceae</taxon>
        <taxon>Halalkalibacter</taxon>
    </lineage>
</organism>
<evidence type="ECO:0000313" key="3">
    <source>
        <dbReference type="EMBL" id="MCM3716641.1"/>
    </source>
</evidence>
<dbReference type="EMBL" id="JAMBOL010000049">
    <property type="protein sequence ID" value="MCM3716641.1"/>
    <property type="molecule type" value="Genomic_DNA"/>
</dbReference>
<dbReference type="PANTHER" id="PTHR42928:SF5">
    <property type="entry name" value="BLR1237 PROTEIN"/>
    <property type="match status" value="1"/>
</dbReference>
<dbReference type="PANTHER" id="PTHR42928">
    <property type="entry name" value="TRICARBOXYLATE-BINDING PROTEIN"/>
    <property type="match status" value="1"/>
</dbReference>
<reference evidence="3" key="1">
    <citation type="submission" date="2022-05" db="EMBL/GenBank/DDBJ databases">
        <title>Comparative Genomics of Spacecraft Associated Microbes.</title>
        <authorList>
            <person name="Tran M.T."/>
            <person name="Wright A."/>
            <person name="Seuylemezian A."/>
            <person name="Eisen J."/>
            <person name="Coil D."/>
        </authorList>
    </citation>
    <scope>NUCLEOTIDE SEQUENCE</scope>
    <source>
        <strain evidence="3">214.1.1</strain>
    </source>
</reference>
<keyword evidence="2" id="KW-0732">Signal</keyword>